<keyword evidence="3 7" id="KW-0813">Transport</keyword>
<reference evidence="9 10" key="1">
    <citation type="submission" date="2024-06" db="EMBL/GenBank/DDBJ databases">
        <authorList>
            <person name="Pan Q."/>
            <person name="Wen M."/>
            <person name="Jouanno E."/>
            <person name="Zahm M."/>
            <person name="Klopp C."/>
            <person name="Cabau C."/>
            <person name="Louis A."/>
            <person name="Berthelot C."/>
            <person name="Parey E."/>
            <person name="Roest Crollius H."/>
            <person name="Montfort J."/>
            <person name="Robinson-Rechavi M."/>
            <person name="Bouchez O."/>
            <person name="Lampietro C."/>
            <person name="Lopez Roques C."/>
            <person name="Donnadieu C."/>
            <person name="Postlethwait J."/>
            <person name="Bobe J."/>
            <person name="Verreycken H."/>
            <person name="Guiguen Y."/>
        </authorList>
    </citation>
    <scope>NUCLEOTIDE SEQUENCE [LARGE SCALE GENOMIC DNA]</scope>
    <source>
        <strain evidence="9">Up_M1</strain>
        <tissue evidence="9">Testis</tissue>
    </source>
</reference>
<protein>
    <recommendedName>
        <fullName evidence="11">Solute carrier family 19 member 2</fullName>
    </recommendedName>
</protein>
<dbReference type="Proteomes" id="UP001557470">
    <property type="component" value="Unassembled WGS sequence"/>
</dbReference>
<dbReference type="GO" id="GO:0005886">
    <property type="term" value="C:plasma membrane"/>
    <property type="evidence" value="ECO:0007669"/>
    <property type="project" value="UniProtKB-UniRule"/>
</dbReference>
<accession>A0ABD0Y8R3</accession>
<organism evidence="9 10">
    <name type="scientific">Umbra pygmaea</name>
    <name type="common">Eastern mudminnow</name>
    <dbReference type="NCBI Taxonomy" id="75934"/>
    <lineage>
        <taxon>Eukaryota</taxon>
        <taxon>Metazoa</taxon>
        <taxon>Chordata</taxon>
        <taxon>Craniata</taxon>
        <taxon>Vertebrata</taxon>
        <taxon>Euteleostomi</taxon>
        <taxon>Actinopterygii</taxon>
        <taxon>Neopterygii</taxon>
        <taxon>Teleostei</taxon>
        <taxon>Protacanthopterygii</taxon>
        <taxon>Esociformes</taxon>
        <taxon>Umbridae</taxon>
        <taxon>Umbra</taxon>
    </lineage>
</organism>
<feature type="transmembrane region" description="Helical" evidence="8">
    <location>
        <begin position="102"/>
        <end position="123"/>
    </location>
</feature>
<keyword evidence="10" id="KW-1185">Reference proteome</keyword>
<evidence type="ECO:0000256" key="3">
    <source>
        <dbReference type="ARBA" id="ARBA00022448"/>
    </source>
</evidence>
<evidence type="ECO:0000256" key="2">
    <source>
        <dbReference type="ARBA" id="ARBA00005773"/>
    </source>
</evidence>
<evidence type="ECO:0000256" key="5">
    <source>
        <dbReference type="ARBA" id="ARBA00022989"/>
    </source>
</evidence>
<feature type="transmembrane region" description="Helical" evidence="8">
    <location>
        <begin position="186"/>
        <end position="208"/>
    </location>
</feature>
<keyword evidence="5 8" id="KW-1133">Transmembrane helix</keyword>
<dbReference type="FunFam" id="1.20.1250.20:FF:000225">
    <property type="entry name" value="Solute carrier family 19 member 1"/>
    <property type="match status" value="1"/>
</dbReference>
<feature type="transmembrane region" description="Helical" evidence="8">
    <location>
        <begin position="161"/>
        <end position="180"/>
    </location>
</feature>
<dbReference type="NCBIfam" id="TIGR00806">
    <property type="entry name" value="rfc"/>
    <property type="match status" value="1"/>
</dbReference>
<proteinExistence type="inferred from homology"/>
<feature type="transmembrane region" description="Helical" evidence="8">
    <location>
        <begin position="331"/>
        <end position="350"/>
    </location>
</feature>
<dbReference type="PIRSF" id="PIRSF028739">
    <property type="entry name" value="Folate_carrier"/>
    <property type="match status" value="1"/>
</dbReference>
<evidence type="ECO:0008006" key="11">
    <source>
        <dbReference type="Google" id="ProtNLM"/>
    </source>
</evidence>
<dbReference type="PANTHER" id="PTHR10686:SF19">
    <property type="entry name" value="THIAMINE TRANSPORTER 1"/>
    <property type="match status" value="1"/>
</dbReference>
<comment type="similarity">
    <text evidence="2 7">Belongs to the reduced folate carrier (RFC) transporter (TC 2.A.48) family.</text>
</comment>
<keyword evidence="4 8" id="KW-0812">Transmembrane</keyword>
<dbReference type="InterPro" id="IPR036259">
    <property type="entry name" value="MFS_trans_sf"/>
</dbReference>
<dbReference type="Pfam" id="PF01770">
    <property type="entry name" value="Folate_carrier"/>
    <property type="match status" value="1"/>
</dbReference>
<feature type="transmembrane region" description="Helical" evidence="8">
    <location>
        <begin position="24"/>
        <end position="43"/>
    </location>
</feature>
<dbReference type="EMBL" id="JAGEUA010000001">
    <property type="protein sequence ID" value="KAL1022291.1"/>
    <property type="molecule type" value="Genomic_DNA"/>
</dbReference>
<name>A0ABD0Y8R3_UMBPY</name>
<dbReference type="PANTHER" id="PTHR10686">
    <property type="entry name" value="FOLATE TRANSPORTER"/>
    <property type="match status" value="1"/>
</dbReference>
<dbReference type="AlphaFoldDB" id="A0ABD0Y8R3"/>
<evidence type="ECO:0000256" key="6">
    <source>
        <dbReference type="ARBA" id="ARBA00023136"/>
    </source>
</evidence>
<dbReference type="GO" id="GO:0090482">
    <property type="term" value="F:vitamin transmembrane transporter activity"/>
    <property type="evidence" value="ECO:0007669"/>
    <property type="project" value="UniProtKB-ARBA"/>
</dbReference>
<feature type="transmembrane region" description="Helical" evidence="8">
    <location>
        <begin position="129"/>
        <end position="149"/>
    </location>
</feature>
<evidence type="ECO:0000256" key="1">
    <source>
        <dbReference type="ARBA" id="ARBA00004141"/>
    </source>
</evidence>
<dbReference type="SUPFAM" id="SSF103473">
    <property type="entry name" value="MFS general substrate transporter"/>
    <property type="match status" value="1"/>
</dbReference>
<dbReference type="Gene3D" id="1.20.1250.20">
    <property type="entry name" value="MFS general substrate transporter like domains"/>
    <property type="match status" value="1"/>
</dbReference>
<feature type="transmembrane region" description="Helical" evidence="8">
    <location>
        <begin position="384"/>
        <end position="408"/>
    </location>
</feature>
<keyword evidence="6 7" id="KW-0472">Membrane</keyword>
<feature type="transmembrane region" description="Helical" evidence="8">
    <location>
        <begin position="294"/>
        <end position="311"/>
    </location>
</feature>
<feature type="transmembrane region" description="Helical" evidence="8">
    <location>
        <begin position="76"/>
        <end position="95"/>
    </location>
</feature>
<evidence type="ECO:0000313" key="10">
    <source>
        <dbReference type="Proteomes" id="UP001557470"/>
    </source>
</evidence>
<evidence type="ECO:0000256" key="4">
    <source>
        <dbReference type="ARBA" id="ARBA00022692"/>
    </source>
</evidence>
<sequence length="515" mass="57691">MTSSEVLLVSHPVAFVVRGGHVMVYFDMSQLYPTIILCIYGFFSNLRPSEPFLTAFLIGPDKNLTETEVVNEIYPIWTYSYLVLLFPVFLATDYLCYKPVLILQAGTFVVTYVMLVKAQGVLAMQFLEFFYGLATATDIAYYSFIYSVVDPTQYQRVTGYCRSITLLGSAAGSLTGQLLVSVAQMPLFYLSVITLVSAILAFMAPWFLPMPSKSLFFHKNHGTEEQGNLVHQIIRAPVDEAEDMESKLPLKTDDVSMVVKAGVYGDASRASSGLVDVLRILWVDFLQCYSCRTLLAWSVWWALSTCGYFQVVNYAQALWEKVLPSQEFEIYNGYVETISTLLGALAAFSVGSVKVSWAVWGELAVCIFSVVMAVSVYLMDTIRNIWVCYISYVVFRATYMLLITIATYQIAANLSMQRYALVFGVNTFVALLLQTVLTVVVVDTAGLSLDIFPQFLIYASYFAVIAVIFLLAGLYNLVSSRSRRRARADYSGRTEEDCLRRDASPLNELQPITRT</sequence>
<evidence type="ECO:0000256" key="7">
    <source>
        <dbReference type="PIRNR" id="PIRNR028739"/>
    </source>
</evidence>
<dbReference type="InterPro" id="IPR002666">
    <property type="entry name" value="Folate_carrier"/>
</dbReference>
<comment type="caution">
    <text evidence="9">The sequence shown here is derived from an EMBL/GenBank/DDBJ whole genome shotgun (WGS) entry which is preliminary data.</text>
</comment>
<evidence type="ECO:0000256" key="8">
    <source>
        <dbReference type="SAM" id="Phobius"/>
    </source>
</evidence>
<feature type="transmembrane region" description="Helical" evidence="8">
    <location>
        <begin position="455"/>
        <end position="478"/>
    </location>
</feature>
<comment type="subcellular location">
    <subcellularLocation>
        <location evidence="1 7">Membrane</location>
        <topology evidence="1 7">Multi-pass membrane protein</topology>
    </subcellularLocation>
</comment>
<evidence type="ECO:0000313" key="9">
    <source>
        <dbReference type="EMBL" id="KAL1022291.1"/>
    </source>
</evidence>
<feature type="transmembrane region" description="Helical" evidence="8">
    <location>
        <begin position="357"/>
        <end position="378"/>
    </location>
</feature>
<feature type="transmembrane region" description="Helical" evidence="8">
    <location>
        <begin position="420"/>
        <end position="443"/>
    </location>
</feature>
<gene>
    <name evidence="9" type="ORF">UPYG_G00024690</name>
</gene>